<keyword evidence="5" id="KW-0430">Lectin</keyword>
<evidence type="ECO:0000256" key="4">
    <source>
        <dbReference type="ARBA" id="ARBA00022475"/>
    </source>
</evidence>
<dbReference type="RefSeq" id="WP_110790889.1">
    <property type="nucleotide sequence ID" value="NZ_QJRY01000002.1"/>
</dbReference>
<evidence type="ECO:0000313" key="9">
    <source>
        <dbReference type="EMBL" id="PYB75505.1"/>
    </source>
</evidence>
<feature type="transmembrane region" description="Helical" evidence="7">
    <location>
        <begin position="43"/>
        <end position="61"/>
    </location>
</feature>
<comment type="caution">
    <text evidence="9">The sequence shown here is derived from an EMBL/GenBank/DDBJ whole genome shotgun (WGS) entry which is preliminary data.</text>
</comment>
<feature type="chain" id="PRO_5045736909" description="Lectin-like protein BA14k" evidence="8">
    <location>
        <begin position="28"/>
        <end position="154"/>
    </location>
</feature>
<evidence type="ECO:0000313" key="10">
    <source>
        <dbReference type="Proteomes" id="UP000247536"/>
    </source>
</evidence>
<evidence type="ECO:0000256" key="7">
    <source>
        <dbReference type="SAM" id="Phobius"/>
    </source>
</evidence>
<evidence type="ECO:0000256" key="2">
    <source>
        <dbReference type="ARBA" id="ARBA00010270"/>
    </source>
</evidence>
<evidence type="ECO:0000256" key="1">
    <source>
        <dbReference type="ARBA" id="ARBA00004167"/>
    </source>
</evidence>
<comment type="function">
    <text evidence="6">Has immunoglobulin-binding and hemagglutination properties, and can bind to mannose. Essential for virulence. May be involved in LPS biosynthesis or polysaccharide transport.</text>
</comment>
<dbReference type="Pfam" id="PF07886">
    <property type="entry name" value="BA14K"/>
    <property type="match status" value="1"/>
</dbReference>
<evidence type="ECO:0000256" key="6">
    <source>
        <dbReference type="ARBA" id="ARBA00025321"/>
    </source>
</evidence>
<reference evidence="9 10" key="1">
    <citation type="submission" date="2018-06" db="EMBL/GenBank/DDBJ databases">
        <title>Rhizobium wuzhouense sp. nov., isolated from roots of Oryza officinalis.</title>
        <authorList>
            <person name="Yuan T."/>
        </authorList>
    </citation>
    <scope>NUCLEOTIDE SEQUENCE [LARGE SCALE GENOMIC DNA]</scope>
    <source>
        <strain evidence="9 10">W44</strain>
    </source>
</reference>
<evidence type="ECO:0000256" key="5">
    <source>
        <dbReference type="ARBA" id="ARBA00022734"/>
    </source>
</evidence>
<dbReference type="Proteomes" id="UP000247536">
    <property type="component" value="Unassembled WGS sequence"/>
</dbReference>
<evidence type="ECO:0000256" key="8">
    <source>
        <dbReference type="SAM" id="SignalP"/>
    </source>
</evidence>
<sequence>MIKFARNALLAAAVTLVPMAAASQAQADDRYYRHHRHDNGDAIALGVIGLATGVIVGSALASPPPQRRVYVDRGPVSVYDDQDYYVDDYPPPPRRQVYRPRPVYQQQRPVYQSYSVEPWTGAWYQYCSQRYRSFNSRTGTYIGYDGQSHFCTAG</sequence>
<keyword evidence="10" id="KW-1185">Reference proteome</keyword>
<proteinExistence type="inferred from homology"/>
<organism evidence="9 10">
    <name type="scientific">Rhizobium wuzhouense</name>
    <dbReference type="NCBI Taxonomy" id="1986026"/>
    <lineage>
        <taxon>Bacteria</taxon>
        <taxon>Pseudomonadati</taxon>
        <taxon>Pseudomonadota</taxon>
        <taxon>Alphaproteobacteria</taxon>
        <taxon>Hyphomicrobiales</taxon>
        <taxon>Rhizobiaceae</taxon>
        <taxon>Rhizobium/Agrobacterium group</taxon>
        <taxon>Rhizobium</taxon>
    </lineage>
</organism>
<evidence type="ECO:0000256" key="3">
    <source>
        <dbReference type="ARBA" id="ARBA00020552"/>
    </source>
</evidence>
<keyword evidence="7" id="KW-1133">Transmembrane helix</keyword>
<keyword evidence="7" id="KW-0472">Membrane</keyword>
<dbReference type="InterPro" id="IPR012413">
    <property type="entry name" value="BA14K"/>
</dbReference>
<feature type="signal peptide" evidence="8">
    <location>
        <begin position="1"/>
        <end position="27"/>
    </location>
</feature>
<accession>A0ABX5NWG4</accession>
<gene>
    <name evidence="9" type="ORF">DMY87_08730</name>
</gene>
<comment type="subcellular location">
    <subcellularLocation>
        <location evidence="1">Membrane</location>
        <topology evidence="1">Single-pass membrane protein</topology>
    </subcellularLocation>
</comment>
<keyword evidence="8" id="KW-0732">Signal</keyword>
<comment type="similarity">
    <text evidence="2">Belongs to the BA14k family.</text>
</comment>
<protein>
    <recommendedName>
        <fullName evidence="3">Lectin-like protein BA14k</fullName>
    </recommendedName>
</protein>
<name>A0ABX5NWG4_9HYPH</name>
<dbReference type="EMBL" id="QJRY01000002">
    <property type="protein sequence ID" value="PYB75505.1"/>
    <property type="molecule type" value="Genomic_DNA"/>
</dbReference>
<keyword evidence="7" id="KW-0812">Transmembrane</keyword>
<keyword evidence="4" id="KW-1003">Cell membrane</keyword>